<evidence type="ECO:0000313" key="9">
    <source>
        <dbReference type="EMBL" id="JAT74969.1"/>
    </source>
</evidence>
<sequence length="251" mass="27667">MFLQAHGTRGLLASCKALESVPFVHSANRLARGFRATLIMAVQHRRVRHILLPGDQRELQERLFLDLQGGSADFAQLAADHSQCPSKGRGGDLGWISPGQTVPQFEEALQAASVGGGPAKCTTRFGLHILQVLDARDIAAVKQLPVDDFASLMQVEEAEDVQCIDVREEWEASIASIPGFQLFPLSRMEEWETKLTTILDPQKPTFCLCHHGIRSQRMAQLLVSKGFQEVYNIVGGIDAYCRTVDPSVPAY</sequence>
<dbReference type="PANTHER" id="PTHR43629:SF2">
    <property type="entry name" value="RHODANESE-LIKE_PPIC DOMAIN-CONTAINING PROTEIN 12, CHLOROPLASTIC"/>
    <property type="match status" value="1"/>
</dbReference>
<name>A0A1D2A6X5_AUXPR</name>
<evidence type="ECO:0000256" key="3">
    <source>
        <dbReference type="ARBA" id="ARBA00022490"/>
    </source>
</evidence>
<comment type="function">
    <text evidence="4">PPIases accelerate the folding of proteins. It prefers amino acid residues with hydrophobic side chains like leucine and phenylalanine in the P1 position of the peptides substrates.</text>
</comment>
<feature type="domain" description="PpiC" evidence="7">
    <location>
        <begin position="42"/>
        <end position="134"/>
    </location>
</feature>
<dbReference type="InterPro" id="IPR001763">
    <property type="entry name" value="Rhodanese-like_dom"/>
</dbReference>
<dbReference type="Gene3D" id="3.10.50.40">
    <property type="match status" value="1"/>
</dbReference>
<dbReference type="PROSITE" id="PS50206">
    <property type="entry name" value="RHODANESE_3"/>
    <property type="match status" value="1"/>
</dbReference>
<dbReference type="Pfam" id="PF00639">
    <property type="entry name" value="Rotamase"/>
    <property type="match status" value="1"/>
</dbReference>
<dbReference type="GO" id="GO:0005737">
    <property type="term" value="C:cytoplasm"/>
    <property type="evidence" value="ECO:0007669"/>
    <property type="project" value="UniProtKB-SubCell"/>
</dbReference>
<dbReference type="InterPro" id="IPR052204">
    <property type="entry name" value="PpiC/parvulin_rotamase"/>
</dbReference>
<dbReference type="GO" id="GO:0003755">
    <property type="term" value="F:peptidyl-prolyl cis-trans isomerase activity"/>
    <property type="evidence" value="ECO:0007669"/>
    <property type="project" value="UniProtKB-UniRule"/>
</dbReference>
<comment type="similarity">
    <text evidence="2">Belongs to the PpiC/parvulin rotamase family.</text>
</comment>
<evidence type="ECO:0000256" key="5">
    <source>
        <dbReference type="PROSITE-ProRule" id="PRU00278"/>
    </source>
</evidence>
<organism evidence="9">
    <name type="scientific">Auxenochlorella protothecoides</name>
    <name type="common">Green microalga</name>
    <name type="synonym">Chlorella protothecoides</name>
    <dbReference type="NCBI Taxonomy" id="3075"/>
    <lineage>
        <taxon>Eukaryota</taxon>
        <taxon>Viridiplantae</taxon>
        <taxon>Chlorophyta</taxon>
        <taxon>core chlorophytes</taxon>
        <taxon>Trebouxiophyceae</taxon>
        <taxon>Chlorellales</taxon>
        <taxon>Chlorellaceae</taxon>
        <taxon>Auxenochlorella</taxon>
    </lineage>
</organism>
<keyword evidence="3" id="KW-0963">Cytoplasm</keyword>
<dbReference type="SMART" id="SM00450">
    <property type="entry name" value="RHOD"/>
    <property type="match status" value="1"/>
</dbReference>
<dbReference type="EMBL" id="GDKF01001985">
    <property type="protein sequence ID" value="JAT76637.1"/>
    <property type="molecule type" value="Transcribed_RNA"/>
</dbReference>
<keyword evidence="5 6" id="KW-0697">Rotamase</keyword>
<gene>
    <name evidence="10" type="ORF">g.8965</name>
    <name evidence="9" type="ORF">g.8968</name>
</gene>
<comment type="subcellular location">
    <subcellularLocation>
        <location evidence="1">Cytoplasm</location>
    </subcellularLocation>
</comment>
<evidence type="ECO:0000256" key="2">
    <source>
        <dbReference type="ARBA" id="ARBA00007656"/>
    </source>
</evidence>
<reference evidence="9" key="1">
    <citation type="submission" date="2015-08" db="EMBL/GenBank/DDBJ databases">
        <authorList>
            <person name="Babu N.S."/>
            <person name="Beckwith C.J."/>
            <person name="Beseler K.G."/>
            <person name="Brison A."/>
            <person name="Carone J.V."/>
            <person name="Caskin T.P."/>
            <person name="Diamond M."/>
            <person name="Durham M.E."/>
            <person name="Foxe J.M."/>
            <person name="Go M."/>
            <person name="Henderson B.A."/>
            <person name="Jones I.B."/>
            <person name="McGettigan J.A."/>
            <person name="Micheletti S.J."/>
            <person name="Nasrallah M.E."/>
            <person name="Ortiz D."/>
            <person name="Piller C.R."/>
            <person name="Privatt S.R."/>
            <person name="Schneider S.L."/>
            <person name="Sharp S."/>
            <person name="Smith T.C."/>
            <person name="Stanton J.D."/>
            <person name="Ullery H.E."/>
            <person name="Wilson R.J."/>
            <person name="Serrano M.G."/>
            <person name="Buck G."/>
            <person name="Lee V."/>
            <person name="Wang Y."/>
            <person name="Carvalho R."/>
            <person name="Voegtly L."/>
            <person name="Shi R."/>
            <person name="Duckworth R."/>
            <person name="Johnson A."/>
            <person name="Loviza R."/>
            <person name="Walstead R."/>
            <person name="Shah Z."/>
            <person name="Kiflezghi M."/>
            <person name="Wade K."/>
            <person name="Ball S.L."/>
            <person name="Bradley K.W."/>
            <person name="Asai D.J."/>
            <person name="Bowman C.A."/>
            <person name="Russell D.A."/>
            <person name="Pope W.H."/>
            <person name="Jacobs-Sera D."/>
            <person name="Hendrix R.W."/>
            <person name="Hatfull G.F."/>
        </authorList>
    </citation>
    <scope>NUCLEOTIDE SEQUENCE</scope>
</reference>
<dbReference type="AlphaFoldDB" id="A0A1D2A6X5"/>
<dbReference type="PANTHER" id="PTHR43629">
    <property type="entry name" value="PEPTIDYL-PROLYL CIS-TRANS ISOMERASE"/>
    <property type="match status" value="1"/>
</dbReference>
<dbReference type="InterPro" id="IPR046357">
    <property type="entry name" value="PPIase_dom_sf"/>
</dbReference>
<keyword evidence="5 6" id="KW-0413">Isomerase</keyword>
<evidence type="ECO:0000256" key="4">
    <source>
        <dbReference type="ARBA" id="ARBA00046231"/>
    </source>
</evidence>
<evidence type="ECO:0000259" key="8">
    <source>
        <dbReference type="PROSITE" id="PS50206"/>
    </source>
</evidence>
<evidence type="ECO:0000256" key="6">
    <source>
        <dbReference type="RuleBase" id="RU363014"/>
    </source>
</evidence>
<protein>
    <recommendedName>
        <fullName evidence="6">Peptidyl-prolyl cis-trans isomerase</fullName>
        <ecNumber evidence="6">5.2.1.8</ecNumber>
    </recommendedName>
</protein>
<dbReference type="EC" id="5.2.1.8" evidence="6"/>
<dbReference type="PROSITE" id="PS01096">
    <property type="entry name" value="PPIC_PPIASE_1"/>
    <property type="match status" value="1"/>
</dbReference>
<evidence type="ECO:0000259" key="7">
    <source>
        <dbReference type="PROSITE" id="PS50198"/>
    </source>
</evidence>
<dbReference type="InterPro" id="IPR023058">
    <property type="entry name" value="PPIase_PpiC_CS"/>
</dbReference>
<comment type="catalytic activity">
    <reaction evidence="6">
        <text>[protein]-peptidylproline (omega=180) = [protein]-peptidylproline (omega=0)</text>
        <dbReference type="Rhea" id="RHEA:16237"/>
        <dbReference type="Rhea" id="RHEA-COMP:10747"/>
        <dbReference type="Rhea" id="RHEA-COMP:10748"/>
        <dbReference type="ChEBI" id="CHEBI:83833"/>
        <dbReference type="ChEBI" id="CHEBI:83834"/>
        <dbReference type="EC" id="5.2.1.8"/>
    </reaction>
</comment>
<accession>A0A1D2A6X5</accession>
<dbReference type="InterPro" id="IPR036873">
    <property type="entry name" value="Rhodanese-like_dom_sf"/>
</dbReference>
<dbReference type="Pfam" id="PF00581">
    <property type="entry name" value="Rhodanese"/>
    <property type="match status" value="1"/>
</dbReference>
<dbReference type="PROSITE" id="PS50198">
    <property type="entry name" value="PPIC_PPIASE_2"/>
    <property type="match status" value="1"/>
</dbReference>
<dbReference type="Gene3D" id="3.40.250.10">
    <property type="entry name" value="Rhodanese-like domain"/>
    <property type="match status" value="1"/>
</dbReference>
<dbReference type="EMBL" id="GDKF01003653">
    <property type="protein sequence ID" value="JAT74969.1"/>
    <property type="molecule type" value="Transcribed_RNA"/>
</dbReference>
<dbReference type="SUPFAM" id="SSF52821">
    <property type="entry name" value="Rhodanese/Cell cycle control phosphatase"/>
    <property type="match status" value="1"/>
</dbReference>
<dbReference type="SUPFAM" id="SSF54534">
    <property type="entry name" value="FKBP-like"/>
    <property type="match status" value="1"/>
</dbReference>
<evidence type="ECO:0000256" key="1">
    <source>
        <dbReference type="ARBA" id="ARBA00004496"/>
    </source>
</evidence>
<dbReference type="InterPro" id="IPR000297">
    <property type="entry name" value="PPIase_PpiC"/>
</dbReference>
<proteinExistence type="inferred from homology"/>
<feature type="domain" description="Rhodanese" evidence="8">
    <location>
        <begin position="157"/>
        <end position="249"/>
    </location>
</feature>
<evidence type="ECO:0000313" key="10">
    <source>
        <dbReference type="EMBL" id="JAT76637.1"/>
    </source>
</evidence>